<keyword evidence="7" id="KW-0687">Ribonucleoprotein</keyword>
<evidence type="ECO:0000256" key="2">
    <source>
        <dbReference type="ARBA" id="ARBA00022490"/>
    </source>
</evidence>
<dbReference type="CDD" id="cd02440">
    <property type="entry name" value="AdoMet_MTases"/>
    <property type="match status" value="1"/>
</dbReference>
<dbReference type="NCBIfam" id="TIGR00406">
    <property type="entry name" value="prmA"/>
    <property type="match status" value="1"/>
</dbReference>
<sequence>MPAAKNSAARWLEVRIVLPAEDAERLAEVALDHGALSATLEDADAGTPDETPQFGEPGEAPATLWRRSVVALLFDSDAPWSQRLAEMARAAQVTLPDEPELVPIAETDWVRQTQNQFPPIAVADGALWIVPSWHEPPATTAPVIRLDPGLAFGTGSHPTTHLCLEWLVREVTAGASVLDYGCGSGILAIAAAKLGASAVTAVDIDADARTATCANAEANSVDLTVLPADAPLNQTFDLVVANILTRPLIVLAPTLATRVASQGKIALAGILAEQADAVIAAYAPWIRLEIAAEREGWVRLEGTRS</sequence>
<evidence type="ECO:0000313" key="8">
    <source>
        <dbReference type="Proteomes" id="UP000262004"/>
    </source>
</evidence>
<evidence type="ECO:0000256" key="5">
    <source>
        <dbReference type="ARBA" id="ARBA00022691"/>
    </source>
</evidence>
<comment type="subcellular location">
    <subcellularLocation>
        <location evidence="6">Cytoplasm</location>
    </subcellularLocation>
</comment>
<dbReference type="GO" id="GO:0032259">
    <property type="term" value="P:methylation"/>
    <property type="evidence" value="ECO:0007669"/>
    <property type="project" value="UniProtKB-KW"/>
</dbReference>
<dbReference type="Proteomes" id="UP000262004">
    <property type="component" value="Chromosome"/>
</dbReference>
<feature type="binding site" evidence="6">
    <location>
        <position position="160"/>
    </location>
    <ligand>
        <name>S-adenosyl-L-methionine</name>
        <dbReference type="ChEBI" id="CHEBI:59789"/>
    </ligand>
</feature>
<keyword evidence="3 6" id="KW-0489">Methyltransferase</keyword>
<feature type="binding site" evidence="6">
    <location>
        <position position="242"/>
    </location>
    <ligand>
        <name>S-adenosyl-L-methionine</name>
        <dbReference type="ChEBI" id="CHEBI:59789"/>
    </ligand>
</feature>
<dbReference type="OrthoDB" id="5289279at2"/>
<dbReference type="PANTHER" id="PTHR43648">
    <property type="entry name" value="ELECTRON TRANSFER FLAVOPROTEIN BETA SUBUNIT LYSINE METHYLTRANSFERASE"/>
    <property type="match status" value="1"/>
</dbReference>
<dbReference type="AlphaFoldDB" id="A0A2Z6DXF0"/>
<evidence type="ECO:0000256" key="6">
    <source>
        <dbReference type="HAMAP-Rule" id="MF_00735"/>
    </source>
</evidence>
<dbReference type="InterPro" id="IPR004498">
    <property type="entry name" value="Ribosomal_PrmA_MeTrfase"/>
</dbReference>
<dbReference type="RefSeq" id="WP_119334791.1">
    <property type="nucleotide sequence ID" value="NZ_AP018558.1"/>
</dbReference>
<dbReference type="InterPro" id="IPR050078">
    <property type="entry name" value="Ribosomal_L11_MeTrfase_PrmA"/>
</dbReference>
<dbReference type="EC" id="2.1.1.-" evidence="6"/>
<keyword evidence="5 6" id="KW-0949">S-adenosyl-L-methionine</keyword>
<name>A0A2Z6DXF0_HYDTE</name>
<comment type="catalytic activity">
    <reaction evidence="6">
        <text>L-lysyl-[protein] + 3 S-adenosyl-L-methionine = N(6),N(6),N(6)-trimethyl-L-lysyl-[protein] + 3 S-adenosyl-L-homocysteine + 3 H(+)</text>
        <dbReference type="Rhea" id="RHEA:54192"/>
        <dbReference type="Rhea" id="RHEA-COMP:9752"/>
        <dbReference type="Rhea" id="RHEA-COMP:13826"/>
        <dbReference type="ChEBI" id="CHEBI:15378"/>
        <dbReference type="ChEBI" id="CHEBI:29969"/>
        <dbReference type="ChEBI" id="CHEBI:57856"/>
        <dbReference type="ChEBI" id="CHEBI:59789"/>
        <dbReference type="ChEBI" id="CHEBI:61961"/>
    </reaction>
</comment>
<organism evidence="7 8">
    <name type="scientific">Hydrogenophilus thermoluteolus</name>
    <name type="common">Pseudomonas hydrogenothermophila</name>
    <dbReference type="NCBI Taxonomy" id="297"/>
    <lineage>
        <taxon>Bacteria</taxon>
        <taxon>Pseudomonadati</taxon>
        <taxon>Pseudomonadota</taxon>
        <taxon>Hydrogenophilia</taxon>
        <taxon>Hydrogenophilales</taxon>
        <taxon>Hydrogenophilaceae</taxon>
        <taxon>Hydrogenophilus</taxon>
    </lineage>
</organism>
<dbReference type="GO" id="GO:0005829">
    <property type="term" value="C:cytosol"/>
    <property type="evidence" value="ECO:0007669"/>
    <property type="project" value="TreeGrafter"/>
</dbReference>
<evidence type="ECO:0000256" key="1">
    <source>
        <dbReference type="ARBA" id="ARBA00009741"/>
    </source>
</evidence>
<feature type="binding site" evidence="6">
    <location>
        <position position="181"/>
    </location>
    <ligand>
        <name>S-adenosyl-L-methionine</name>
        <dbReference type="ChEBI" id="CHEBI:59789"/>
    </ligand>
</feature>
<evidence type="ECO:0000313" key="7">
    <source>
        <dbReference type="EMBL" id="BBD77008.1"/>
    </source>
</evidence>
<dbReference type="SUPFAM" id="SSF53335">
    <property type="entry name" value="S-adenosyl-L-methionine-dependent methyltransferases"/>
    <property type="match status" value="1"/>
</dbReference>
<keyword evidence="8" id="KW-1185">Reference proteome</keyword>
<keyword evidence="7" id="KW-0689">Ribosomal protein</keyword>
<feature type="binding site" evidence="6">
    <location>
        <position position="203"/>
    </location>
    <ligand>
        <name>S-adenosyl-L-methionine</name>
        <dbReference type="ChEBI" id="CHEBI:59789"/>
    </ligand>
</feature>
<reference evidence="7 8" key="1">
    <citation type="submission" date="2018-04" db="EMBL/GenBank/DDBJ databases">
        <title>Complete genome sequence of Hydrogenophilus thermoluteolus TH-1.</title>
        <authorList>
            <person name="Arai H."/>
        </authorList>
    </citation>
    <scope>NUCLEOTIDE SEQUENCE [LARGE SCALE GENOMIC DNA]</scope>
    <source>
        <strain evidence="7 8">TH-1</strain>
    </source>
</reference>
<dbReference type="Gene3D" id="3.40.50.150">
    <property type="entry name" value="Vaccinia Virus protein VP39"/>
    <property type="match status" value="1"/>
</dbReference>
<keyword evidence="2 6" id="KW-0963">Cytoplasm</keyword>
<dbReference type="PIRSF" id="PIRSF000401">
    <property type="entry name" value="RPL11_MTase"/>
    <property type="match status" value="1"/>
</dbReference>
<evidence type="ECO:0000256" key="3">
    <source>
        <dbReference type="ARBA" id="ARBA00022603"/>
    </source>
</evidence>
<dbReference type="KEGG" id="htl:HPTL_0740"/>
<dbReference type="PANTHER" id="PTHR43648:SF1">
    <property type="entry name" value="ELECTRON TRANSFER FLAVOPROTEIN BETA SUBUNIT LYSINE METHYLTRANSFERASE"/>
    <property type="match status" value="1"/>
</dbReference>
<dbReference type="HAMAP" id="MF_00735">
    <property type="entry name" value="Methyltr_PrmA"/>
    <property type="match status" value="1"/>
</dbReference>
<dbReference type="EMBL" id="AP018558">
    <property type="protein sequence ID" value="BBD77008.1"/>
    <property type="molecule type" value="Genomic_DNA"/>
</dbReference>
<keyword evidence="4 6" id="KW-0808">Transferase</keyword>
<accession>A0A2Z6DXF0</accession>
<dbReference type="GO" id="GO:0005840">
    <property type="term" value="C:ribosome"/>
    <property type="evidence" value="ECO:0007669"/>
    <property type="project" value="UniProtKB-KW"/>
</dbReference>
<dbReference type="Pfam" id="PF06325">
    <property type="entry name" value="PrmA"/>
    <property type="match status" value="1"/>
</dbReference>
<comment type="similarity">
    <text evidence="1 6">Belongs to the methyltransferase superfamily. PrmA family.</text>
</comment>
<evidence type="ECO:0000256" key="4">
    <source>
        <dbReference type="ARBA" id="ARBA00022679"/>
    </source>
</evidence>
<proteinExistence type="inferred from homology"/>
<gene>
    <name evidence="6 7" type="primary">prmA</name>
    <name evidence="7" type="ORF">HPTL_0740</name>
</gene>
<protein>
    <recommendedName>
        <fullName evidence="6">Ribosomal protein L11 methyltransferase</fullName>
        <shortName evidence="6">L11 Mtase</shortName>
        <ecNumber evidence="6">2.1.1.-</ecNumber>
    </recommendedName>
</protein>
<comment type="function">
    <text evidence="6">Methylates ribosomal protein L11.</text>
</comment>
<dbReference type="InterPro" id="IPR029063">
    <property type="entry name" value="SAM-dependent_MTases_sf"/>
</dbReference>
<dbReference type="GO" id="GO:0016279">
    <property type="term" value="F:protein-lysine N-methyltransferase activity"/>
    <property type="evidence" value="ECO:0007669"/>
    <property type="project" value="TreeGrafter"/>
</dbReference>